<keyword evidence="3" id="KW-0804">Transcription</keyword>
<protein>
    <submittedName>
        <fullName evidence="5">GntR family transcriptional regulator</fullName>
    </submittedName>
</protein>
<dbReference type="InterPro" id="IPR036388">
    <property type="entry name" value="WH-like_DNA-bd_sf"/>
</dbReference>
<dbReference type="InterPro" id="IPR036390">
    <property type="entry name" value="WH_DNA-bd_sf"/>
</dbReference>
<sequence length="233" mass="26096">MAKTLAKSAKSAASAKVSQAQRLRDLLEDAIVEGRFMPGARLDPDALAREYECSRTPIREAIQQLAMSGMVQVVPKRGTFVTQLSVAELVERFEVMAELEALCGRLAARRIDVDELALLRQAHEACRARVEAGDSNGYYYENSVFHHRIYAATHNQFLIQEASRLHAVLQPYRRLQLQVRLRLESSFTEHEAIVAAIAAGDAALAEQRLRDHVMIQGERFNDLVASVNQLKRA</sequence>
<dbReference type="Pfam" id="PF00392">
    <property type="entry name" value="GntR"/>
    <property type="match status" value="1"/>
</dbReference>
<dbReference type="PANTHER" id="PTHR43537">
    <property type="entry name" value="TRANSCRIPTIONAL REGULATOR, GNTR FAMILY"/>
    <property type="match status" value="1"/>
</dbReference>
<dbReference type="Gene3D" id="1.10.10.10">
    <property type="entry name" value="Winged helix-like DNA-binding domain superfamily/Winged helix DNA-binding domain"/>
    <property type="match status" value="1"/>
</dbReference>
<dbReference type="SUPFAM" id="SSF48008">
    <property type="entry name" value="GntR ligand-binding domain-like"/>
    <property type="match status" value="1"/>
</dbReference>
<dbReference type="SMART" id="SM00895">
    <property type="entry name" value="FCD"/>
    <property type="match status" value="1"/>
</dbReference>
<dbReference type="PANTHER" id="PTHR43537:SF49">
    <property type="entry name" value="TRANSCRIPTIONAL REGULATORY PROTEIN"/>
    <property type="match status" value="1"/>
</dbReference>
<dbReference type="InterPro" id="IPR011711">
    <property type="entry name" value="GntR_C"/>
</dbReference>
<dbReference type="InterPro" id="IPR008920">
    <property type="entry name" value="TF_FadR/GntR_C"/>
</dbReference>
<reference evidence="5" key="1">
    <citation type="submission" date="2021-11" db="EMBL/GenBank/DDBJ databases">
        <title>Halomonas sp., isolated from a coastal aquaculture zone in Dongshan Bay.</title>
        <authorList>
            <person name="Lin W."/>
        </authorList>
    </citation>
    <scope>NUCLEOTIDE SEQUENCE</scope>
    <source>
        <strain evidence="5">Yzlin-01</strain>
    </source>
</reference>
<keyword evidence="6" id="KW-1185">Reference proteome</keyword>
<evidence type="ECO:0000259" key="4">
    <source>
        <dbReference type="PROSITE" id="PS50949"/>
    </source>
</evidence>
<name>A0ABT2E9E3_9GAMM</name>
<evidence type="ECO:0000313" key="6">
    <source>
        <dbReference type="Proteomes" id="UP001165542"/>
    </source>
</evidence>
<proteinExistence type="predicted"/>
<evidence type="ECO:0000256" key="1">
    <source>
        <dbReference type="ARBA" id="ARBA00023015"/>
    </source>
</evidence>
<comment type="caution">
    <text evidence="5">The sequence shown here is derived from an EMBL/GenBank/DDBJ whole genome shotgun (WGS) entry which is preliminary data.</text>
</comment>
<dbReference type="Gene3D" id="1.20.120.530">
    <property type="entry name" value="GntR ligand-binding domain-like"/>
    <property type="match status" value="1"/>
</dbReference>
<dbReference type="Proteomes" id="UP001165542">
    <property type="component" value="Unassembled WGS sequence"/>
</dbReference>
<dbReference type="InterPro" id="IPR000524">
    <property type="entry name" value="Tscrpt_reg_HTH_GntR"/>
</dbReference>
<dbReference type="EMBL" id="JAJISC010000001">
    <property type="protein sequence ID" value="MCS2608198.1"/>
    <property type="molecule type" value="Genomic_DNA"/>
</dbReference>
<evidence type="ECO:0000256" key="2">
    <source>
        <dbReference type="ARBA" id="ARBA00023125"/>
    </source>
</evidence>
<dbReference type="SUPFAM" id="SSF46785">
    <property type="entry name" value="Winged helix' DNA-binding domain"/>
    <property type="match status" value="1"/>
</dbReference>
<gene>
    <name evidence="5" type="ORF">LLY24_02535</name>
</gene>
<dbReference type="SMART" id="SM00345">
    <property type="entry name" value="HTH_GNTR"/>
    <property type="match status" value="1"/>
</dbReference>
<keyword evidence="1" id="KW-0805">Transcription regulation</keyword>
<dbReference type="PROSITE" id="PS50949">
    <property type="entry name" value="HTH_GNTR"/>
    <property type="match status" value="1"/>
</dbReference>
<evidence type="ECO:0000256" key="3">
    <source>
        <dbReference type="ARBA" id="ARBA00023163"/>
    </source>
</evidence>
<organism evidence="5 6">
    <name type="scientific">Halomonas dongshanensis</name>
    <dbReference type="NCBI Taxonomy" id="2890835"/>
    <lineage>
        <taxon>Bacteria</taxon>
        <taxon>Pseudomonadati</taxon>
        <taxon>Pseudomonadota</taxon>
        <taxon>Gammaproteobacteria</taxon>
        <taxon>Oceanospirillales</taxon>
        <taxon>Halomonadaceae</taxon>
        <taxon>Halomonas</taxon>
    </lineage>
</organism>
<keyword evidence="2" id="KW-0238">DNA-binding</keyword>
<accession>A0ABT2E9E3</accession>
<evidence type="ECO:0000313" key="5">
    <source>
        <dbReference type="EMBL" id="MCS2608198.1"/>
    </source>
</evidence>
<feature type="domain" description="HTH gntR-type" evidence="4">
    <location>
        <begin position="17"/>
        <end position="84"/>
    </location>
</feature>
<dbReference type="Pfam" id="PF07729">
    <property type="entry name" value="FCD"/>
    <property type="match status" value="1"/>
</dbReference>
<dbReference type="RefSeq" id="WP_259034689.1">
    <property type="nucleotide sequence ID" value="NZ_JAJISC010000001.1"/>
</dbReference>
<dbReference type="CDD" id="cd07377">
    <property type="entry name" value="WHTH_GntR"/>
    <property type="match status" value="1"/>
</dbReference>